<protein>
    <recommendedName>
        <fullName evidence="5">DNA 3'-5' helicase</fullName>
        <ecNumber evidence="5">5.6.2.4</ecNumber>
    </recommendedName>
</protein>
<keyword evidence="8" id="KW-0067">ATP-binding</keyword>
<evidence type="ECO:0000256" key="3">
    <source>
        <dbReference type="ARBA" id="ARBA00023235"/>
    </source>
</evidence>
<evidence type="ECO:0000256" key="4">
    <source>
        <dbReference type="ARBA" id="ARBA00034617"/>
    </source>
</evidence>
<sequence length="540" mass="60292">MIYQWGLVASGHRKLKALVRHHDQAVFRPSYGNIAAQLLNKNKAPLLLMSATCPPKAVEAIKKNLKLLDHHHTMVRGELSSRPEIRILRIPMNSSLASCNDLLRLYPPKSQTPDNQLVPTLIYVGTRHLTMKVLEVLDEARETPKAHLVPGSTFARRFHAVTGDLDKRDCLKDFADGKVPVLSCTLALGMGQNWKLVRSVVHMGQGDPSLVCQMIGRCGRDGRPGLAILFMEPSRKGGKNKVSDFKPGQSQTDDERMDALAVTPVCLRVAFAINNQEGYIPLSFDDHLYQREVAREVKACFPPCMCSNCMEHMGTALVQNLPNLTIHNFMDYVLNKVQMAPAGPMSLKRKYNLNRSSTRSSNPTYKAEDLAVLKTILSEDFTRFFDETYGSSGSIVASDFFGETELNALVGKLDTIATEQDIRQAIRGQLRVLMSSIKRFRSTFAAPQAKERSTKGGTANRQTTLRSTANPKEAQLKSTGGTRRRASAEEMLERKKLAAERAEVRAAKKFKLAQEEEAKAKAKKIRDAIRDEVKREYNLI</sequence>
<dbReference type="AlphaFoldDB" id="A0A5B0MDA1"/>
<evidence type="ECO:0000256" key="5">
    <source>
        <dbReference type="ARBA" id="ARBA00034808"/>
    </source>
</evidence>
<dbReference type="EC" id="5.6.2.4" evidence="5"/>
<comment type="similarity">
    <text evidence="1">Belongs to the helicase family. RecQ subfamily.</text>
</comment>
<feature type="compositionally biased region" description="Polar residues" evidence="6">
    <location>
        <begin position="455"/>
        <end position="481"/>
    </location>
</feature>
<comment type="catalytic activity">
    <reaction evidence="4">
        <text>Couples ATP hydrolysis with the unwinding of duplex DNA by translocating in the 3'-5' direction.</text>
        <dbReference type="EC" id="5.6.2.4"/>
    </reaction>
</comment>
<evidence type="ECO:0000313" key="8">
    <source>
        <dbReference type="EMBL" id="KAA1075117.1"/>
    </source>
</evidence>
<dbReference type="InterPro" id="IPR027417">
    <property type="entry name" value="P-loop_NTPase"/>
</dbReference>
<evidence type="ECO:0000256" key="2">
    <source>
        <dbReference type="ARBA" id="ARBA00023125"/>
    </source>
</evidence>
<accession>A0A5B0MDA1</accession>
<dbReference type="Proteomes" id="UP000324748">
    <property type="component" value="Unassembled WGS sequence"/>
</dbReference>
<dbReference type="Gene3D" id="3.40.50.300">
    <property type="entry name" value="P-loop containing nucleotide triphosphate hydrolases"/>
    <property type="match status" value="1"/>
</dbReference>
<dbReference type="EMBL" id="VSWC01000157">
    <property type="protein sequence ID" value="KAA1075117.1"/>
    <property type="molecule type" value="Genomic_DNA"/>
</dbReference>
<gene>
    <name evidence="8" type="primary">SGS1_106</name>
    <name evidence="8" type="ORF">PGT21_029360</name>
</gene>
<dbReference type="GO" id="GO:0005694">
    <property type="term" value="C:chromosome"/>
    <property type="evidence" value="ECO:0007669"/>
    <property type="project" value="TreeGrafter"/>
</dbReference>
<dbReference type="PANTHER" id="PTHR13710:SF105">
    <property type="entry name" value="ATP-DEPENDENT DNA HELICASE Q1"/>
    <property type="match status" value="1"/>
</dbReference>
<reference evidence="8 9" key="1">
    <citation type="submission" date="2019-05" db="EMBL/GenBank/DDBJ databases">
        <title>Emergence of the Ug99 lineage of the wheat stem rust pathogen through somatic hybridization.</title>
        <authorList>
            <person name="Li F."/>
            <person name="Upadhyaya N.M."/>
            <person name="Sperschneider J."/>
            <person name="Matny O."/>
            <person name="Nguyen-Phuc H."/>
            <person name="Mago R."/>
            <person name="Raley C."/>
            <person name="Miller M.E."/>
            <person name="Silverstein K.A.T."/>
            <person name="Henningsen E."/>
            <person name="Hirsch C.D."/>
            <person name="Visser B."/>
            <person name="Pretorius Z.A."/>
            <person name="Steffenson B.J."/>
            <person name="Schwessinger B."/>
            <person name="Dodds P.N."/>
            <person name="Figueroa M."/>
        </authorList>
    </citation>
    <scope>NUCLEOTIDE SEQUENCE [LARGE SCALE GENOMIC DNA]</scope>
    <source>
        <strain evidence="8">21-0</strain>
    </source>
</reference>
<evidence type="ECO:0000256" key="1">
    <source>
        <dbReference type="ARBA" id="ARBA00005446"/>
    </source>
</evidence>
<name>A0A5B0MDA1_PUCGR</name>
<keyword evidence="8" id="KW-0347">Helicase</keyword>
<evidence type="ECO:0000313" key="9">
    <source>
        <dbReference type="Proteomes" id="UP000324748"/>
    </source>
</evidence>
<keyword evidence="8" id="KW-0547">Nucleotide-binding</keyword>
<dbReference type="PANTHER" id="PTHR13710">
    <property type="entry name" value="DNA HELICASE RECQ FAMILY MEMBER"/>
    <property type="match status" value="1"/>
</dbReference>
<evidence type="ECO:0000256" key="6">
    <source>
        <dbReference type="SAM" id="MobiDB-lite"/>
    </source>
</evidence>
<dbReference type="SUPFAM" id="SSF52540">
    <property type="entry name" value="P-loop containing nucleoside triphosphate hydrolases"/>
    <property type="match status" value="1"/>
</dbReference>
<dbReference type="GO" id="GO:0003677">
    <property type="term" value="F:DNA binding"/>
    <property type="evidence" value="ECO:0007669"/>
    <property type="project" value="UniProtKB-KW"/>
</dbReference>
<comment type="caution">
    <text evidence="8">The sequence shown here is derived from an EMBL/GenBank/DDBJ whole genome shotgun (WGS) entry which is preliminary data.</text>
</comment>
<evidence type="ECO:0000259" key="7">
    <source>
        <dbReference type="PROSITE" id="PS51194"/>
    </source>
</evidence>
<feature type="region of interest" description="Disordered" evidence="6">
    <location>
        <begin position="444"/>
        <end position="488"/>
    </location>
</feature>
<dbReference type="Pfam" id="PF00271">
    <property type="entry name" value="Helicase_C"/>
    <property type="match status" value="1"/>
</dbReference>
<proteinExistence type="inferred from homology"/>
<dbReference type="OrthoDB" id="2504946at2759"/>
<dbReference type="GO" id="GO:0000724">
    <property type="term" value="P:double-strand break repair via homologous recombination"/>
    <property type="evidence" value="ECO:0007669"/>
    <property type="project" value="TreeGrafter"/>
</dbReference>
<feature type="domain" description="Helicase C-terminal" evidence="7">
    <location>
        <begin position="112"/>
        <end position="261"/>
    </location>
</feature>
<dbReference type="PROSITE" id="PS51194">
    <property type="entry name" value="HELICASE_CTER"/>
    <property type="match status" value="1"/>
</dbReference>
<organism evidence="8 9">
    <name type="scientific">Puccinia graminis f. sp. tritici</name>
    <dbReference type="NCBI Taxonomy" id="56615"/>
    <lineage>
        <taxon>Eukaryota</taxon>
        <taxon>Fungi</taxon>
        <taxon>Dikarya</taxon>
        <taxon>Basidiomycota</taxon>
        <taxon>Pucciniomycotina</taxon>
        <taxon>Pucciniomycetes</taxon>
        <taxon>Pucciniales</taxon>
        <taxon>Pucciniaceae</taxon>
        <taxon>Puccinia</taxon>
    </lineage>
</organism>
<keyword evidence="8" id="KW-0378">Hydrolase</keyword>
<dbReference type="GO" id="GO:0009378">
    <property type="term" value="F:four-way junction helicase activity"/>
    <property type="evidence" value="ECO:0007669"/>
    <property type="project" value="TreeGrafter"/>
</dbReference>
<keyword evidence="2" id="KW-0238">DNA-binding</keyword>
<dbReference type="GO" id="GO:0043138">
    <property type="term" value="F:3'-5' DNA helicase activity"/>
    <property type="evidence" value="ECO:0007669"/>
    <property type="project" value="UniProtKB-EC"/>
</dbReference>
<keyword evidence="9" id="KW-1185">Reference proteome</keyword>
<dbReference type="InterPro" id="IPR001650">
    <property type="entry name" value="Helicase_C-like"/>
</dbReference>
<keyword evidence="3" id="KW-0413">Isomerase</keyword>
<dbReference type="GO" id="GO:0005737">
    <property type="term" value="C:cytoplasm"/>
    <property type="evidence" value="ECO:0007669"/>
    <property type="project" value="TreeGrafter"/>
</dbReference>